<gene>
    <name evidence="4" type="ORF">VZ95_04175</name>
</gene>
<organism evidence="4 5">
    <name type="scientific">Elstera litoralis</name>
    <dbReference type="NCBI Taxonomy" id="552518"/>
    <lineage>
        <taxon>Bacteria</taxon>
        <taxon>Pseudomonadati</taxon>
        <taxon>Pseudomonadota</taxon>
        <taxon>Alphaproteobacteria</taxon>
        <taxon>Rhodospirillales</taxon>
        <taxon>Rhodospirillaceae</taxon>
        <taxon>Elstera</taxon>
    </lineage>
</organism>
<name>A0A0F3IY89_9PROT</name>
<dbReference type="GO" id="GO:0019290">
    <property type="term" value="P:siderophore biosynthetic process"/>
    <property type="evidence" value="ECO:0007669"/>
    <property type="project" value="InterPro"/>
</dbReference>
<reference evidence="4 5" key="1">
    <citation type="submission" date="2015-03" db="EMBL/GenBank/DDBJ databases">
        <title>Draft genome sequence of Elstera litoralis.</title>
        <authorList>
            <person name="Rahalkar M.C."/>
            <person name="Dhakephalkar P.K."/>
            <person name="Pore S.D."/>
            <person name="Arora P."/>
            <person name="Kapse N.G."/>
            <person name="Pandit P.S."/>
        </authorList>
    </citation>
    <scope>NUCLEOTIDE SEQUENCE [LARGE SCALE GENOMIC DNA]</scope>
    <source>
        <strain evidence="4 5">Dia-1</strain>
    </source>
</reference>
<comment type="caution">
    <text evidence="4">The sequence shown here is derived from an EMBL/GenBank/DDBJ whole genome shotgun (WGS) entry which is preliminary data.</text>
</comment>
<dbReference type="RefSeq" id="WP_045774761.1">
    <property type="nucleotide sequence ID" value="NZ_LAJY01000079.1"/>
</dbReference>
<dbReference type="PANTHER" id="PTHR34384:SF6">
    <property type="entry name" value="STAPHYLOFERRIN B SYNTHASE"/>
    <property type="match status" value="1"/>
</dbReference>
<dbReference type="PANTHER" id="PTHR34384">
    <property type="entry name" value="L-2,3-DIAMINOPROPANOATE--CITRATE LIGASE"/>
    <property type="match status" value="1"/>
</dbReference>
<dbReference type="InterPro" id="IPR007310">
    <property type="entry name" value="Aerobactin_biosyn_IucA/IucC_N"/>
</dbReference>
<feature type="domain" description="Aerobactin siderophore biosynthesis IucA/IucC N-terminal" evidence="2">
    <location>
        <begin position="2"/>
        <end position="126"/>
    </location>
</feature>
<dbReference type="Pfam" id="PF06276">
    <property type="entry name" value="FhuF"/>
    <property type="match status" value="1"/>
</dbReference>
<dbReference type="AlphaFoldDB" id="A0A0F3IY89"/>
<comment type="pathway">
    <text evidence="1">Siderophore biosynthesis.</text>
</comment>
<evidence type="ECO:0000313" key="5">
    <source>
        <dbReference type="Proteomes" id="UP000033774"/>
    </source>
</evidence>
<evidence type="ECO:0000256" key="1">
    <source>
        <dbReference type="ARBA" id="ARBA00004924"/>
    </source>
</evidence>
<protein>
    <submittedName>
        <fullName evidence="4">Rhizobactin siderophore biosynthesis protein RhsF</fullName>
    </submittedName>
</protein>
<dbReference type="InterPro" id="IPR037455">
    <property type="entry name" value="LucA/IucC-like"/>
</dbReference>
<dbReference type="GO" id="GO:0016881">
    <property type="term" value="F:acid-amino acid ligase activity"/>
    <property type="evidence" value="ECO:0007669"/>
    <property type="project" value="UniProtKB-ARBA"/>
</dbReference>
<dbReference type="EMBL" id="LAJY01000079">
    <property type="protein sequence ID" value="KJV10554.1"/>
    <property type="molecule type" value="Genomic_DNA"/>
</dbReference>
<proteinExistence type="predicted"/>
<dbReference type="InterPro" id="IPR022770">
    <property type="entry name" value="IucA/IucC-like_C"/>
</dbReference>
<evidence type="ECO:0000259" key="3">
    <source>
        <dbReference type="Pfam" id="PF06276"/>
    </source>
</evidence>
<dbReference type="Pfam" id="PF04183">
    <property type="entry name" value="IucA_IucC"/>
    <property type="match status" value="1"/>
</dbReference>
<feature type="non-terminal residue" evidence="4">
    <location>
        <position position="1"/>
    </location>
</feature>
<keyword evidence="5" id="KW-1185">Reference proteome</keyword>
<dbReference type="Proteomes" id="UP000033774">
    <property type="component" value="Unassembled WGS sequence"/>
</dbReference>
<feature type="domain" description="Aerobactin siderophore biosynthesis IucA/IucC-like C-terminal" evidence="3">
    <location>
        <begin position="151"/>
        <end position="295"/>
    </location>
</feature>
<dbReference type="Gene3D" id="1.10.510.40">
    <property type="match status" value="1"/>
</dbReference>
<evidence type="ECO:0000313" key="4">
    <source>
        <dbReference type="EMBL" id="KJV10554.1"/>
    </source>
</evidence>
<evidence type="ECO:0000259" key="2">
    <source>
        <dbReference type="Pfam" id="PF04183"/>
    </source>
</evidence>
<dbReference type="PATRIC" id="fig|552518.3.peg.4376"/>
<sequence>WLADGRAYGLGALGPAYRASQSVRTLMNADDPARANVKLSLGIVNTASRRNLPPHAVDIAPVISTWLTGIVARDGHFQQRYPLVLLPEYAGIIADRDGPLAGQIGAIWRQSVEAVLLPGEAAVPFNLLAVTEPNGSPAIAPWIERYGLLPWLTRLLEVAVLPVWHLLVGHGIAVEAHAQNMVLTHRNGWPERLILRDFHDSIEYSPEFLREPAEEPPFFDLNPIFRDGAPNQYYWSDHLEALRELVMDTLFIYNLTDLSDLLALAFGLPEMEFWGRVQRCLEGYARRETPGARLAALGTQAPEILTESLMREKLLRTEGELHHAVPNILADLSFVAREVDYAAY</sequence>
<accession>A0A0F3IY89</accession>